<evidence type="ECO:0000313" key="8">
    <source>
        <dbReference type="Proteomes" id="UP000001056"/>
    </source>
</evidence>
<keyword evidence="8" id="KW-1185">Reference proteome</keyword>
<organism evidence="7 8">
    <name type="scientific">Chaetomium globosum (strain ATCC 6205 / CBS 148.51 / DSM 1962 / NBRC 6347 / NRRL 1970)</name>
    <name type="common">Soil fungus</name>
    <dbReference type="NCBI Taxonomy" id="306901"/>
    <lineage>
        <taxon>Eukaryota</taxon>
        <taxon>Fungi</taxon>
        <taxon>Dikarya</taxon>
        <taxon>Ascomycota</taxon>
        <taxon>Pezizomycotina</taxon>
        <taxon>Sordariomycetes</taxon>
        <taxon>Sordariomycetidae</taxon>
        <taxon>Sordariales</taxon>
        <taxon>Chaetomiaceae</taxon>
        <taxon>Chaetomium</taxon>
    </lineage>
</organism>
<dbReference type="PANTHER" id="PTHR48208">
    <property type="entry name" value="CENTROMERE PROTEIN I"/>
    <property type="match status" value="1"/>
</dbReference>
<comment type="similarity">
    <text evidence="3">Belongs to the CENP-I/CTF3 family.</text>
</comment>
<dbReference type="GeneID" id="4393209"/>
<proteinExistence type="inferred from homology"/>
<reference evidence="8" key="1">
    <citation type="journal article" date="2015" name="Genome Announc.">
        <title>Draft genome sequence of the cellulolytic fungus Chaetomium globosum.</title>
        <authorList>
            <person name="Cuomo C.A."/>
            <person name="Untereiner W.A."/>
            <person name="Ma L.-J."/>
            <person name="Grabherr M."/>
            <person name="Birren B.W."/>
        </authorList>
    </citation>
    <scope>NUCLEOTIDE SEQUENCE [LARGE SCALE GENOMIC DNA]</scope>
    <source>
        <strain evidence="8">ATCC 6205 / CBS 148.51 / DSM 1962 / NBRC 6347 / NRRL 1970</strain>
    </source>
</reference>
<evidence type="ECO:0000256" key="1">
    <source>
        <dbReference type="ARBA" id="ARBA00004123"/>
    </source>
</evidence>
<protein>
    <recommendedName>
        <fullName evidence="9">Mis6 domain-containing protein</fullName>
    </recommendedName>
</protein>
<dbReference type="STRING" id="306901.Q2GXX9"/>
<dbReference type="GO" id="GO:0005634">
    <property type="term" value="C:nucleus"/>
    <property type="evidence" value="ECO:0007669"/>
    <property type="project" value="UniProtKB-SubCell"/>
</dbReference>
<dbReference type="GO" id="GO:0000939">
    <property type="term" value="C:inner kinetochore"/>
    <property type="evidence" value="ECO:0007669"/>
    <property type="project" value="TreeGrafter"/>
</dbReference>
<keyword evidence="4" id="KW-0158">Chromosome</keyword>
<keyword evidence="6" id="KW-0137">Centromere</keyword>
<keyword evidence="5" id="KW-0539">Nucleus</keyword>
<evidence type="ECO:0008006" key="9">
    <source>
        <dbReference type="Google" id="ProtNLM"/>
    </source>
</evidence>
<dbReference type="HOGENOM" id="CLU_023256_0_0_1"/>
<dbReference type="InterPro" id="IPR012485">
    <property type="entry name" value="CENP-I"/>
</dbReference>
<dbReference type="OMA" id="RVFKNYY"/>
<dbReference type="EMBL" id="CH408033">
    <property type="protein sequence ID" value="EAQ85922.1"/>
    <property type="molecule type" value="Genomic_DNA"/>
</dbReference>
<dbReference type="AlphaFoldDB" id="Q2GXX9"/>
<evidence type="ECO:0000256" key="5">
    <source>
        <dbReference type="ARBA" id="ARBA00023242"/>
    </source>
</evidence>
<evidence type="ECO:0000256" key="3">
    <source>
        <dbReference type="ARBA" id="ARBA00005470"/>
    </source>
</evidence>
<dbReference type="Proteomes" id="UP000001056">
    <property type="component" value="Unassembled WGS sequence"/>
</dbReference>
<evidence type="ECO:0000256" key="2">
    <source>
        <dbReference type="ARBA" id="ARBA00004584"/>
    </source>
</evidence>
<evidence type="ECO:0000256" key="4">
    <source>
        <dbReference type="ARBA" id="ARBA00022454"/>
    </source>
</evidence>
<dbReference type="GO" id="GO:0000070">
    <property type="term" value="P:mitotic sister chromatid segregation"/>
    <property type="evidence" value="ECO:0007669"/>
    <property type="project" value="TreeGrafter"/>
</dbReference>
<sequence>MSIAGGDDLSGLIEDLEEVKKKKKREIEKGTHKIADTRVASKVPAKRRGTSIKSTVETATSLLYDRGVLPDELARLVDLLTIRNHLDQASLGAIVRNLYPSGKVSDEVVLRCVGALGHGQLKPTLPLQALLLRWLVMVYHLLENPNILSQSYGVLFNLLDTAAIRPQLCHILALVTRRKHVRPFRIQEILDEIQHRQSERQDEGGIKNGFTVNHLLGRRLQGAKVLIPSVRTMHVQESSVTLEEIDNAESFAKRLEKIELPTQLVAVLADPLLQKFLLLRPNAEASSRISNWLMACLGDVASGDADSEILLDMIEVVHDYAVATKVCTVTQFLSIWNGVDKRDIILESLSYIPMMEPEALNKILQVLEHAILDNTPAAQVSLLRFYTLLLQRWTITLEATKRPVFLPGPTVAPLVFRVNELALTLTQTSPTVSTHLHILDFYEAATTLYSKTKRLPYAEIVNPPPLLVYILFLGPSLAVVSRLCGILATYKRAWAVVTTPGAKREMSKLESLQVKVFNGFLMDICNCLWRGRAFSTTDTNAQGCRIPEPAQAALRTYIHAADSDLSLETAFGLSHSPLLCLLSDAYVKQLEEDEMEDLRARHAGPVTQRSLGQLAKRGGLNLSWQDYRSGVLSYLESKGFPGIPELIRSTMKSAGRAEGAATKQ</sequence>
<dbReference type="Pfam" id="PF07778">
    <property type="entry name" value="CENP-I"/>
    <property type="match status" value="1"/>
</dbReference>
<evidence type="ECO:0000256" key="6">
    <source>
        <dbReference type="ARBA" id="ARBA00023328"/>
    </source>
</evidence>
<dbReference type="InParanoid" id="Q2GXX9"/>
<dbReference type="RefSeq" id="XP_001224831.1">
    <property type="nucleotide sequence ID" value="XM_001224830.1"/>
</dbReference>
<dbReference type="eggNOG" id="ENOG502QU9H">
    <property type="taxonomic scope" value="Eukaryota"/>
</dbReference>
<dbReference type="VEuPathDB" id="FungiDB:CHGG_07175"/>
<dbReference type="CDD" id="cd22647">
    <property type="entry name" value="CTF3_NTD_HEAT"/>
    <property type="match status" value="1"/>
</dbReference>
<accession>Q2GXX9</accession>
<dbReference type="PANTHER" id="PTHR48208:SF2">
    <property type="entry name" value="CENTROMERE PROTEIN I"/>
    <property type="match status" value="1"/>
</dbReference>
<dbReference type="GO" id="GO:0034080">
    <property type="term" value="P:CENP-A containing chromatin assembly"/>
    <property type="evidence" value="ECO:0007669"/>
    <property type="project" value="TreeGrafter"/>
</dbReference>
<dbReference type="OrthoDB" id="6347512at2759"/>
<evidence type="ECO:0000313" key="7">
    <source>
        <dbReference type="EMBL" id="EAQ85922.1"/>
    </source>
</evidence>
<name>Q2GXX9_CHAGB</name>
<comment type="subcellular location">
    <subcellularLocation>
        <location evidence="2">Chromosome</location>
        <location evidence="2">Centromere</location>
    </subcellularLocation>
    <subcellularLocation>
        <location evidence="1">Nucleus</location>
    </subcellularLocation>
</comment>
<gene>
    <name evidence="7" type="ORF">CHGG_07175</name>
</gene>